<dbReference type="AlphaFoldDB" id="M1V747"/>
<dbReference type="Gene3D" id="3.30.300.90">
    <property type="entry name" value="BolA-like"/>
    <property type="match status" value="1"/>
</dbReference>
<dbReference type="Proteomes" id="UP000007014">
    <property type="component" value="Chromosome 19"/>
</dbReference>
<accession>M1V747</accession>
<dbReference type="SUPFAM" id="SSF82649">
    <property type="entry name" value="SufE/NifU"/>
    <property type="match status" value="1"/>
</dbReference>
<dbReference type="Pfam" id="PF01722">
    <property type="entry name" value="BolA"/>
    <property type="match status" value="1"/>
</dbReference>
<dbReference type="PANTHER" id="PTHR46230:SF3">
    <property type="entry name" value="SUFE-LIKE PROTEIN 1, CHLOROPLASTIC_MITOCHONDRIAL"/>
    <property type="match status" value="1"/>
</dbReference>
<dbReference type="RefSeq" id="XP_005538796.1">
    <property type="nucleotide sequence ID" value="XM_005538739.1"/>
</dbReference>
<dbReference type="PANTHER" id="PTHR46230">
    <property type="match status" value="1"/>
</dbReference>
<dbReference type="STRING" id="280699.M1V747"/>
<organism evidence="2 3">
    <name type="scientific">Cyanidioschyzon merolae (strain NIES-3377 / 10D)</name>
    <name type="common">Unicellular red alga</name>
    <dbReference type="NCBI Taxonomy" id="280699"/>
    <lineage>
        <taxon>Eukaryota</taxon>
        <taxon>Rhodophyta</taxon>
        <taxon>Bangiophyceae</taxon>
        <taxon>Cyanidiales</taxon>
        <taxon>Cyanidiaceae</taxon>
        <taxon>Cyanidioschyzon</taxon>
    </lineage>
</organism>
<dbReference type="InterPro" id="IPR003808">
    <property type="entry name" value="Fe-S_metab-assoc_dom"/>
</dbReference>
<dbReference type="KEGG" id="cme:CYME_CMS131C"/>
<gene>
    <name evidence="2" type="ORF">CYME_CMS131C</name>
</gene>
<dbReference type="GeneID" id="16997594"/>
<dbReference type="EMBL" id="AP006501">
    <property type="protein sequence ID" value="BAM82760.1"/>
    <property type="molecule type" value="Genomic_DNA"/>
</dbReference>
<dbReference type="SUPFAM" id="SSF82657">
    <property type="entry name" value="BolA-like"/>
    <property type="match status" value="1"/>
</dbReference>
<dbReference type="InterPro" id="IPR036065">
    <property type="entry name" value="BolA-like_sf"/>
</dbReference>
<proteinExistence type="predicted"/>
<name>M1V747_CYAM1</name>
<dbReference type="Pfam" id="PF02657">
    <property type="entry name" value="SufE"/>
    <property type="match status" value="1"/>
</dbReference>
<dbReference type="Gene3D" id="3.90.1010.10">
    <property type="match status" value="1"/>
</dbReference>
<dbReference type="eggNOG" id="KOG2313">
    <property type="taxonomic scope" value="Eukaryota"/>
</dbReference>
<dbReference type="HOGENOM" id="CLU_041968_0_0_1"/>
<evidence type="ECO:0000313" key="3">
    <source>
        <dbReference type="Proteomes" id="UP000007014"/>
    </source>
</evidence>
<feature type="domain" description="Fe-S metabolism associated" evidence="1">
    <location>
        <begin position="84"/>
        <end position="203"/>
    </location>
</feature>
<evidence type="ECO:0000313" key="2">
    <source>
        <dbReference type="EMBL" id="BAM82760.1"/>
    </source>
</evidence>
<reference evidence="2 3" key="2">
    <citation type="journal article" date="2007" name="BMC Biol.">
        <title>A 100%-complete sequence reveals unusually simple genomic features in the hot-spring red alga Cyanidioschyzon merolae.</title>
        <authorList>
            <person name="Nozaki H."/>
            <person name="Takano H."/>
            <person name="Misumi O."/>
            <person name="Terasawa K."/>
            <person name="Matsuzaki M."/>
            <person name="Maruyama S."/>
            <person name="Nishida K."/>
            <person name="Yagisawa F."/>
            <person name="Yoshida Y."/>
            <person name="Fujiwara T."/>
            <person name="Takio S."/>
            <person name="Tamura K."/>
            <person name="Chung S.J."/>
            <person name="Nakamura S."/>
            <person name="Kuroiwa H."/>
            <person name="Tanaka K."/>
            <person name="Sato N."/>
            <person name="Kuroiwa T."/>
        </authorList>
    </citation>
    <scope>NUCLEOTIDE SEQUENCE [LARGE SCALE GENOMIC DNA]</scope>
    <source>
        <strain evidence="2 3">10D</strain>
    </source>
</reference>
<dbReference type="OrthoDB" id="1872at2759"/>
<protein>
    <recommendedName>
        <fullName evidence="1">Fe-S metabolism associated domain-containing protein</fullName>
    </recommendedName>
</protein>
<sequence>MARLCGGGCSGPAFACNPTALRTQRRFRGCSSSGERPSFSQPRFVRAQRRRTARLALLRACGNEDPGNHSGQSRTTEKLQGLVDAFKKLGDQKLRVQQLLHMASTLPPFPRERRVLANRVRGCLSVVHVDAFLDKEGKVEFIGDSDSQLTKGLVAFLIRGLSGYSVEEVCAVTPDFIKESGLGVSLTPGRTNGFLNMLRTMQEKARMLGMGEANSMQSTANGKVSMKEVIENKLQVLKPDLIEIRDDSAKHRGHEGAHERRGETHFTIKIVSDTFKDMPEVKRHKLVYALLSEELNSRRIHALSIITLTPIEAHSGPGVA</sequence>
<evidence type="ECO:0000259" key="1">
    <source>
        <dbReference type="Pfam" id="PF02657"/>
    </source>
</evidence>
<reference evidence="2 3" key="1">
    <citation type="journal article" date="2004" name="Nature">
        <title>Genome sequence of the ultrasmall unicellular red alga Cyanidioschyzon merolae 10D.</title>
        <authorList>
            <person name="Matsuzaki M."/>
            <person name="Misumi O."/>
            <person name="Shin-i T."/>
            <person name="Maruyama S."/>
            <person name="Takahara M."/>
            <person name="Miyagishima S."/>
            <person name="Mori T."/>
            <person name="Nishida K."/>
            <person name="Yagisawa F."/>
            <person name="Nishida K."/>
            <person name="Yoshida Y."/>
            <person name="Nishimura Y."/>
            <person name="Nakao S."/>
            <person name="Kobayashi T."/>
            <person name="Momoyama Y."/>
            <person name="Higashiyama T."/>
            <person name="Minoda A."/>
            <person name="Sano M."/>
            <person name="Nomoto H."/>
            <person name="Oishi K."/>
            <person name="Hayashi H."/>
            <person name="Ohta F."/>
            <person name="Nishizaka S."/>
            <person name="Haga S."/>
            <person name="Miura S."/>
            <person name="Morishita T."/>
            <person name="Kabeya Y."/>
            <person name="Terasawa K."/>
            <person name="Suzuki Y."/>
            <person name="Ishii Y."/>
            <person name="Asakawa S."/>
            <person name="Takano H."/>
            <person name="Ohta N."/>
            <person name="Kuroiwa H."/>
            <person name="Tanaka K."/>
            <person name="Shimizu N."/>
            <person name="Sugano S."/>
            <person name="Sato N."/>
            <person name="Nozaki H."/>
            <person name="Ogasawara N."/>
            <person name="Kohara Y."/>
            <person name="Kuroiwa T."/>
        </authorList>
    </citation>
    <scope>NUCLEOTIDE SEQUENCE [LARGE SCALE GENOMIC DNA]</scope>
    <source>
        <strain evidence="2 3">10D</strain>
    </source>
</reference>
<keyword evidence="3" id="KW-1185">Reference proteome</keyword>
<dbReference type="InterPro" id="IPR002634">
    <property type="entry name" value="BolA"/>
</dbReference>
<dbReference type="OMA" id="DSQFKTR"/>
<dbReference type="Gramene" id="CMS131CT">
    <property type="protein sequence ID" value="CMS131CT"/>
    <property type="gene ID" value="CMS131C"/>
</dbReference>
<dbReference type="GO" id="GO:0016226">
    <property type="term" value="P:iron-sulfur cluster assembly"/>
    <property type="evidence" value="ECO:0007669"/>
    <property type="project" value="TreeGrafter"/>
</dbReference>